<evidence type="ECO:0000256" key="1">
    <source>
        <dbReference type="HAMAP-Rule" id="MF_01917"/>
    </source>
</evidence>
<dbReference type="PROSITE" id="PS50035">
    <property type="entry name" value="PLD"/>
    <property type="match status" value="2"/>
</dbReference>
<reference evidence="3" key="1">
    <citation type="submission" date="2017-03" db="EMBL/GenBank/DDBJ databases">
        <authorList>
            <consortium name="AG Boll"/>
        </authorList>
    </citation>
    <scope>NUCLEOTIDE SEQUENCE [LARGE SCALE GENOMIC DNA]</scope>
    <source>
        <strain evidence="3">Chol</strain>
    </source>
</reference>
<comment type="similarity">
    <text evidence="1">Belongs to the phospholipase D family. Cardiolipin synthase subfamily. ClsB sub-subfamily.</text>
</comment>
<feature type="active site" evidence="1">
    <location>
        <position position="119"/>
    </location>
</feature>
<dbReference type="EC" id="2.7.8.-" evidence="1"/>
<keyword evidence="1" id="KW-0472">Membrane</keyword>
<dbReference type="Proteomes" id="UP000242886">
    <property type="component" value="Chromosome SDENCHOL"/>
</dbReference>
<dbReference type="GO" id="GO:0005886">
    <property type="term" value="C:plasma membrane"/>
    <property type="evidence" value="ECO:0007669"/>
    <property type="project" value="UniProtKB-SubCell"/>
</dbReference>
<dbReference type="GO" id="GO:0008808">
    <property type="term" value="F:cardiolipin synthase activity"/>
    <property type="evidence" value="ECO:0007669"/>
    <property type="project" value="InterPro"/>
</dbReference>
<sequence length="390" mass="43983">MRRGAGMYFLPGNRIELLTNGKEYFPALIAAIDAAAVEVHLETYIFEDDSAGRQVVDALIRAAQRKVSVRVMVDGFGARNFMPSFGERLTAAGVEVLVYRPEVARFRLRRHRLRRMHRKLASIDARIAFVGGINIIDDMNTPGHTPPRHDYAVRIEGPLLAKVHASMSWLWSLVSWVTFRQHVQPQRLCAPVTNVRGNVTAAFLIRDNLRHRYDIENAYLAAINAAQREVLIASAYFLPGRRFRQALMAAAARGVRVTLLLQGRVEYTLLHYATQALYDTLLAAGIRIYEYRRGFLHAKVAVIDGDWATVGSSNIDPFSLLLAREANVVIRNALFAGELHDNLQQIMDTGASEICDDCWNNQPLFQRLANRLAYSLVRLMIELLGYGDEH</sequence>
<dbReference type="PANTHER" id="PTHR21248:SF22">
    <property type="entry name" value="PHOSPHOLIPASE D"/>
    <property type="match status" value="1"/>
</dbReference>
<keyword evidence="4" id="KW-1185">Reference proteome</keyword>
<accession>A0A7Z7MUD6</accession>
<comment type="catalytic activity">
    <reaction evidence="1">
        <text>2 a 1,2-diacyl-sn-glycero-3-phospho-(1'-sn-glycerol) = a cardiolipin + glycerol</text>
        <dbReference type="Rhea" id="RHEA:31451"/>
        <dbReference type="ChEBI" id="CHEBI:17754"/>
        <dbReference type="ChEBI" id="CHEBI:62237"/>
        <dbReference type="ChEBI" id="CHEBI:64716"/>
    </reaction>
</comment>
<dbReference type="InterPro" id="IPR025202">
    <property type="entry name" value="PLD-like_dom"/>
</dbReference>
<keyword evidence="1" id="KW-0443">Lipid metabolism</keyword>
<keyword evidence="1" id="KW-0444">Lipid biosynthesis</keyword>
<dbReference type="Gene3D" id="3.30.870.10">
    <property type="entry name" value="Endonuclease Chain A"/>
    <property type="match status" value="2"/>
</dbReference>
<keyword evidence="1" id="KW-0594">Phospholipid biosynthesis</keyword>
<gene>
    <name evidence="1" type="primary">clsB</name>
    <name evidence="3" type="ORF">SDENCHOL_10506</name>
</gene>
<evidence type="ECO:0000259" key="2">
    <source>
        <dbReference type="PROSITE" id="PS50035"/>
    </source>
</evidence>
<feature type="domain" description="PLD phosphodiesterase" evidence="2">
    <location>
        <begin position="112"/>
        <end position="139"/>
    </location>
</feature>
<keyword evidence="1" id="KW-0808">Transferase</keyword>
<feature type="active site" evidence="1">
    <location>
        <position position="299"/>
    </location>
</feature>
<dbReference type="InterPro" id="IPR001736">
    <property type="entry name" value="PLipase_D/transphosphatidylase"/>
</dbReference>
<comment type="subcellular location">
    <subcellularLocation>
        <location evidence="1">Cell membrane</location>
        <topology evidence="1">Peripheral membrane protein</topology>
    </subcellularLocation>
</comment>
<dbReference type="NCBIfam" id="NF008427">
    <property type="entry name" value="PRK11263.1"/>
    <property type="match status" value="1"/>
</dbReference>
<dbReference type="CDD" id="cd09110">
    <property type="entry name" value="PLDc_CLS_1"/>
    <property type="match status" value="1"/>
</dbReference>
<organism evidence="3 4">
    <name type="scientific">Sterolibacterium denitrificans</name>
    <dbReference type="NCBI Taxonomy" id="157592"/>
    <lineage>
        <taxon>Bacteria</taxon>
        <taxon>Pseudomonadati</taxon>
        <taxon>Pseudomonadota</taxon>
        <taxon>Betaproteobacteria</taxon>
        <taxon>Nitrosomonadales</taxon>
        <taxon>Sterolibacteriaceae</taxon>
        <taxon>Sterolibacterium</taxon>
    </lineage>
</organism>
<proteinExistence type="inferred from homology"/>
<dbReference type="InterPro" id="IPR030872">
    <property type="entry name" value="Cardiolipin_synth_ClsB"/>
</dbReference>
<keyword evidence="1" id="KW-1003">Cell membrane</keyword>
<feature type="active site" evidence="1">
    <location>
        <position position="124"/>
    </location>
</feature>
<dbReference type="GO" id="GO:0032049">
    <property type="term" value="P:cardiolipin biosynthetic process"/>
    <property type="evidence" value="ECO:0007669"/>
    <property type="project" value="InterPro"/>
</dbReference>
<dbReference type="HAMAP" id="MF_01917">
    <property type="entry name" value="Cardiolipin_synth_ClsB"/>
    <property type="match status" value="1"/>
</dbReference>
<dbReference type="SMART" id="SM00155">
    <property type="entry name" value="PLDc"/>
    <property type="match status" value="2"/>
</dbReference>
<protein>
    <recommendedName>
        <fullName evidence="1">Cardiolipin synthase B</fullName>
        <shortName evidence="1">CL synthase</shortName>
        <ecNumber evidence="1">2.7.8.-</ecNumber>
    </recommendedName>
</protein>
<comment type="function">
    <text evidence="1">Catalyzes the phosphatidyl group transfer from one phosphatidylglycerol molecule to another to form cardiolipin (CL) (diphosphatidylglycerol) and glycerol.</text>
</comment>
<dbReference type="Pfam" id="PF13091">
    <property type="entry name" value="PLDc_2"/>
    <property type="match status" value="2"/>
</dbReference>
<dbReference type="CDD" id="cd09159">
    <property type="entry name" value="PLDc_ybhO_like_2"/>
    <property type="match status" value="1"/>
</dbReference>
<evidence type="ECO:0000313" key="4">
    <source>
        <dbReference type="Proteomes" id="UP000242886"/>
    </source>
</evidence>
<evidence type="ECO:0000313" key="3">
    <source>
        <dbReference type="EMBL" id="SMB22142.1"/>
    </source>
</evidence>
<feature type="domain" description="PLD phosphodiesterase" evidence="2">
    <location>
        <begin position="292"/>
        <end position="319"/>
    </location>
</feature>
<feature type="active site" evidence="1">
    <location>
        <position position="304"/>
    </location>
</feature>
<feature type="active site" evidence="1">
    <location>
        <position position="117"/>
    </location>
</feature>
<feature type="active site" evidence="1">
    <location>
        <position position="297"/>
    </location>
</feature>
<dbReference type="EMBL" id="LT837803">
    <property type="protein sequence ID" value="SMB22142.1"/>
    <property type="molecule type" value="Genomic_DNA"/>
</dbReference>
<keyword evidence="1" id="KW-1208">Phospholipid metabolism</keyword>
<name>A0A7Z7MUD6_9PROT</name>
<dbReference type="AlphaFoldDB" id="A0A7Z7MUD6"/>
<dbReference type="PANTHER" id="PTHR21248">
    <property type="entry name" value="CARDIOLIPIN SYNTHASE"/>
    <property type="match status" value="1"/>
</dbReference>
<dbReference type="SUPFAM" id="SSF56024">
    <property type="entry name" value="Phospholipase D/nuclease"/>
    <property type="match status" value="2"/>
</dbReference>